<feature type="compositionally biased region" description="Basic residues" evidence="1">
    <location>
        <begin position="128"/>
        <end position="137"/>
    </location>
</feature>
<protein>
    <submittedName>
        <fullName evidence="2">Uncharacterized protein</fullName>
    </submittedName>
</protein>
<comment type="caution">
    <text evidence="2">The sequence shown here is derived from an EMBL/GenBank/DDBJ whole genome shotgun (WGS) entry which is preliminary data.</text>
</comment>
<evidence type="ECO:0000256" key="1">
    <source>
        <dbReference type="SAM" id="MobiDB-lite"/>
    </source>
</evidence>
<dbReference type="Proteomes" id="UP000799764">
    <property type="component" value="Unassembled WGS sequence"/>
</dbReference>
<feature type="region of interest" description="Disordered" evidence="1">
    <location>
        <begin position="239"/>
        <end position="289"/>
    </location>
</feature>
<dbReference type="AlphaFoldDB" id="A0A9P4U926"/>
<proteinExistence type="predicted"/>
<reference evidence="2" key="1">
    <citation type="journal article" date="2020" name="Stud. Mycol.">
        <title>101 Dothideomycetes genomes: a test case for predicting lifestyles and emergence of pathogens.</title>
        <authorList>
            <person name="Haridas S."/>
            <person name="Albert R."/>
            <person name="Binder M."/>
            <person name="Bloem J."/>
            <person name="Labutti K."/>
            <person name="Salamov A."/>
            <person name="Andreopoulos B."/>
            <person name="Baker S."/>
            <person name="Barry K."/>
            <person name="Bills G."/>
            <person name="Bluhm B."/>
            <person name="Cannon C."/>
            <person name="Castanera R."/>
            <person name="Culley D."/>
            <person name="Daum C."/>
            <person name="Ezra D."/>
            <person name="Gonzalez J."/>
            <person name="Henrissat B."/>
            <person name="Kuo A."/>
            <person name="Liang C."/>
            <person name="Lipzen A."/>
            <person name="Lutzoni F."/>
            <person name="Magnuson J."/>
            <person name="Mondo S."/>
            <person name="Nolan M."/>
            <person name="Ohm R."/>
            <person name="Pangilinan J."/>
            <person name="Park H.-J."/>
            <person name="Ramirez L."/>
            <person name="Alfaro M."/>
            <person name="Sun H."/>
            <person name="Tritt A."/>
            <person name="Yoshinaga Y."/>
            <person name="Zwiers L.-H."/>
            <person name="Turgeon B."/>
            <person name="Goodwin S."/>
            <person name="Spatafora J."/>
            <person name="Crous P."/>
            <person name="Grigoriev I."/>
        </authorList>
    </citation>
    <scope>NUCLEOTIDE SEQUENCE</scope>
    <source>
        <strain evidence="2">CBS 690.94</strain>
    </source>
</reference>
<feature type="region of interest" description="Disordered" evidence="1">
    <location>
        <begin position="116"/>
        <end position="146"/>
    </location>
</feature>
<gene>
    <name evidence="2" type="ORF">P171DRAFT_446613</name>
</gene>
<sequence length="370" mass="41930">MICGLVVDGDGQRLLTPVLLSALHADDQKRFHTTNAFCSPTDAYSPDCEAYGRPPLAHQRPERAMSSPPKGEAAQRLFLERTTFTSLDFRILLRQPHQRCLLGPLEALAVDFSTCDNPRQPQLTQREHKQRRPAARRRRDERPHSISTTCYAAHTHNDNANPRASAYATWGTTSGEVQETSAPAPSIHRYPDAVLYGRARTLSHNSELCTSGLPQDQGSRASDTNWHARRVGRTFMCRQLHPGGPNVARKHREETDRRSPRRALARVAERGSETPQAPTHHRSKSPYQNWGANQVRWNLRTRITPLQSHLSSSGDRLHTLTWEERGTIQIGKCDPRIQLEELMPMIEAQGHPHRHKEHPYGMAHLSTEDR</sequence>
<organism evidence="2 3">
    <name type="scientific">Karstenula rhodostoma CBS 690.94</name>
    <dbReference type="NCBI Taxonomy" id="1392251"/>
    <lineage>
        <taxon>Eukaryota</taxon>
        <taxon>Fungi</taxon>
        <taxon>Dikarya</taxon>
        <taxon>Ascomycota</taxon>
        <taxon>Pezizomycotina</taxon>
        <taxon>Dothideomycetes</taxon>
        <taxon>Pleosporomycetidae</taxon>
        <taxon>Pleosporales</taxon>
        <taxon>Massarineae</taxon>
        <taxon>Didymosphaeriaceae</taxon>
        <taxon>Karstenula</taxon>
    </lineage>
</organism>
<dbReference type="EMBL" id="MU001505">
    <property type="protein sequence ID" value="KAF2441785.1"/>
    <property type="molecule type" value="Genomic_DNA"/>
</dbReference>
<evidence type="ECO:0000313" key="2">
    <source>
        <dbReference type="EMBL" id="KAF2441785.1"/>
    </source>
</evidence>
<name>A0A9P4U926_9PLEO</name>
<keyword evidence="3" id="KW-1185">Reference proteome</keyword>
<evidence type="ECO:0000313" key="3">
    <source>
        <dbReference type="Proteomes" id="UP000799764"/>
    </source>
</evidence>
<accession>A0A9P4U926</accession>